<reference evidence="2 3" key="1">
    <citation type="submission" date="2018-08" db="EMBL/GenBank/DDBJ databases">
        <title>Vibrio isolated from the Eastern China Marginal Seas.</title>
        <authorList>
            <person name="Li Y."/>
        </authorList>
    </citation>
    <scope>NUCLEOTIDE SEQUENCE [LARGE SCALE GENOMIC DNA]</scope>
    <source>
        <strain evidence="2 3">BEI233</strain>
    </source>
</reference>
<dbReference type="Proteomes" id="UP000273252">
    <property type="component" value="Unassembled WGS sequence"/>
</dbReference>
<protein>
    <submittedName>
        <fullName evidence="2">Uncharacterized protein</fullName>
    </submittedName>
</protein>
<evidence type="ECO:0000313" key="2">
    <source>
        <dbReference type="EMBL" id="RJX68615.1"/>
    </source>
</evidence>
<accession>A0A3A6QZD3</accession>
<dbReference type="AlphaFoldDB" id="A0A3A6QZD3"/>
<gene>
    <name evidence="2" type="ORF">DZ860_16595</name>
</gene>
<evidence type="ECO:0000256" key="1">
    <source>
        <dbReference type="SAM" id="Phobius"/>
    </source>
</evidence>
<keyword evidence="3" id="KW-1185">Reference proteome</keyword>
<sequence>MIWFGIKRIGVIFTGLIIFIVAVFFGAGIGNDLHSQPFIRISGAKPDDATVKAWANYGVKGDECESYSYDLFGRKAFRGGKSTVFFPKNHADDVNQFEIRIPYKTYTNSDNCIVELRDVTVEAYNLFDTVGFAQLRIAKADNTYRKGTIELKEQITAKNCNGKLYQWSKNIWKGIIGCQYFVSEKQISKKSETNAKSVYFDFSQFNDETIINYDILAGENYRSTPLDPQTGE</sequence>
<comment type="caution">
    <text evidence="2">The sequence shown here is derived from an EMBL/GenBank/DDBJ whole genome shotgun (WGS) entry which is preliminary data.</text>
</comment>
<name>A0A3A6QZD3_9VIBR</name>
<evidence type="ECO:0000313" key="3">
    <source>
        <dbReference type="Proteomes" id="UP000273252"/>
    </source>
</evidence>
<keyword evidence="1" id="KW-0472">Membrane</keyword>
<proteinExistence type="predicted"/>
<dbReference type="RefSeq" id="WP_120033556.1">
    <property type="nucleotide sequence ID" value="NZ_QVMU01000019.1"/>
</dbReference>
<organism evidence="2 3">
    <name type="scientific">Vibrio sinensis</name>
    <dbReference type="NCBI Taxonomy" id="2302434"/>
    <lineage>
        <taxon>Bacteria</taxon>
        <taxon>Pseudomonadati</taxon>
        <taxon>Pseudomonadota</taxon>
        <taxon>Gammaproteobacteria</taxon>
        <taxon>Vibrionales</taxon>
        <taxon>Vibrionaceae</taxon>
        <taxon>Vibrio</taxon>
    </lineage>
</organism>
<keyword evidence="1" id="KW-0812">Transmembrane</keyword>
<dbReference type="OrthoDB" id="5893959at2"/>
<dbReference type="EMBL" id="QVMU01000019">
    <property type="protein sequence ID" value="RJX68615.1"/>
    <property type="molecule type" value="Genomic_DNA"/>
</dbReference>
<feature type="transmembrane region" description="Helical" evidence="1">
    <location>
        <begin position="9"/>
        <end position="30"/>
    </location>
</feature>
<keyword evidence="1" id="KW-1133">Transmembrane helix</keyword>